<gene>
    <name evidence="1" type="ORF">PR048_006741</name>
</gene>
<evidence type="ECO:0000313" key="1">
    <source>
        <dbReference type="EMBL" id="KAJ8894131.1"/>
    </source>
</evidence>
<comment type="caution">
    <text evidence="1">The sequence shown here is derived from an EMBL/GenBank/DDBJ whole genome shotgun (WGS) entry which is preliminary data.</text>
</comment>
<sequence>MGINFLNVSEEDFEGKIYILFQRFSRAKVIPNTRDLHAFIPIKMSTTSLTDDHQVCFIREEYKRLYVKLKDYVACVNDSQWRLGRVEDISADQSPNTSFNLTSIYKVWIKEDHILRVSPI</sequence>
<proteinExistence type="predicted"/>
<evidence type="ECO:0000313" key="2">
    <source>
        <dbReference type="Proteomes" id="UP001159363"/>
    </source>
</evidence>
<keyword evidence="2" id="KW-1185">Reference proteome</keyword>
<reference evidence="1 2" key="1">
    <citation type="submission" date="2023-02" db="EMBL/GenBank/DDBJ databases">
        <title>LHISI_Scaffold_Assembly.</title>
        <authorList>
            <person name="Stuart O.P."/>
            <person name="Cleave R."/>
            <person name="Magrath M.J.L."/>
            <person name="Mikheyev A.S."/>
        </authorList>
    </citation>
    <scope>NUCLEOTIDE SEQUENCE [LARGE SCALE GENOMIC DNA]</scope>
    <source>
        <strain evidence="1">Daus_M_001</strain>
        <tissue evidence="1">Leg muscle</tissue>
    </source>
</reference>
<dbReference type="EMBL" id="JARBHB010000002">
    <property type="protein sequence ID" value="KAJ8894131.1"/>
    <property type="molecule type" value="Genomic_DNA"/>
</dbReference>
<dbReference type="Proteomes" id="UP001159363">
    <property type="component" value="Chromosome 2"/>
</dbReference>
<name>A0ABQ9IBU6_9NEOP</name>
<organism evidence="1 2">
    <name type="scientific">Dryococelus australis</name>
    <dbReference type="NCBI Taxonomy" id="614101"/>
    <lineage>
        <taxon>Eukaryota</taxon>
        <taxon>Metazoa</taxon>
        <taxon>Ecdysozoa</taxon>
        <taxon>Arthropoda</taxon>
        <taxon>Hexapoda</taxon>
        <taxon>Insecta</taxon>
        <taxon>Pterygota</taxon>
        <taxon>Neoptera</taxon>
        <taxon>Polyneoptera</taxon>
        <taxon>Phasmatodea</taxon>
        <taxon>Verophasmatodea</taxon>
        <taxon>Anareolatae</taxon>
        <taxon>Phasmatidae</taxon>
        <taxon>Eurycanthinae</taxon>
        <taxon>Dryococelus</taxon>
    </lineage>
</organism>
<accession>A0ABQ9IBU6</accession>
<protein>
    <submittedName>
        <fullName evidence="1">Uncharacterized protein</fullName>
    </submittedName>
</protein>